<proteinExistence type="predicted"/>
<dbReference type="EMBL" id="BK015943">
    <property type="protein sequence ID" value="DAF86347.1"/>
    <property type="molecule type" value="Genomic_DNA"/>
</dbReference>
<reference evidence="1" key="1">
    <citation type="journal article" date="2021" name="Proc. Natl. Acad. Sci. U.S.A.">
        <title>A Catalog of Tens of Thousands of Viruses from Human Metagenomes Reveals Hidden Associations with Chronic Diseases.</title>
        <authorList>
            <person name="Tisza M.J."/>
            <person name="Buck C.B."/>
        </authorList>
    </citation>
    <scope>NUCLEOTIDE SEQUENCE</scope>
    <source>
        <strain evidence="1">CtmxA102</strain>
    </source>
</reference>
<protein>
    <submittedName>
        <fullName evidence="1">Major tail protein</fullName>
    </submittedName>
</protein>
<sequence>MQLDAGVLLKKFDPAKPAKPADEDIICATTGGINVTCVPTFSDLGEDVDNCPANMKELKHLDSWECKMSFTSLGTSAENIRLSLGCADVATTKITPRRDLKQEDFSDIWWVGDRADGGCIAVQLKNALSTGGFSLQSTKSGKGQLSCELTGHVSIAAQDEMPMVFYSIGPEVIA</sequence>
<evidence type="ECO:0000313" key="1">
    <source>
        <dbReference type="EMBL" id="DAF86347.1"/>
    </source>
</evidence>
<name>A0A8S5TVX3_9CAUD</name>
<accession>A0A8S5TVX3</accession>
<organism evidence="1">
    <name type="scientific">Siphoviridae sp. ctmxA102</name>
    <dbReference type="NCBI Taxonomy" id="2825657"/>
    <lineage>
        <taxon>Viruses</taxon>
        <taxon>Duplodnaviria</taxon>
        <taxon>Heunggongvirae</taxon>
        <taxon>Uroviricota</taxon>
        <taxon>Caudoviricetes</taxon>
    </lineage>
</organism>